<evidence type="ECO:0000313" key="1">
    <source>
        <dbReference type="EMBL" id="EJD34828.1"/>
    </source>
</evidence>
<protein>
    <submittedName>
        <fullName evidence="1">Uncharacterized protein</fullName>
    </submittedName>
</protein>
<feature type="non-terminal residue" evidence="1">
    <location>
        <position position="1"/>
    </location>
</feature>
<feature type="non-terminal residue" evidence="1">
    <location>
        <position position="154"/>
    </location>
</feature>
<dbReference type="InParanoid" id="J0CWA5"/>
<evidence type="ECO:0000313" key="2">
    <source>
        <dbReference type="Proteomes" id="UP000006514"/>
    </source>
</evidence>
<dbReference type="EMBL" id="JH687918">
    <property type="protein sequence ID" value="EJD34828.1"/>
    <property type="molecule type" value="Genomic_DNA"/>
</dbReference>
<reference evidence="2" key="1">
    <citation type="journal article" date="2012" name="Science">
        <title>The Paleozoic origin of enzymatic lignin decomposition reconstructed from 31 fungal genomes.</title>
        <authorList>
            <person name="Floudas D."/>
            <person name="Binder M."/>
            <person name="Riley R."/>
            <person name="Barry K."/>
            <person name="Blanchette R.A."/>
            <person name="Henrissat B."/>
            <person name="Martinez A.T."/>
            <person name="Otillar R."/>
            <person name="Spatafora J.W."/>
            <person name="Yadav J.S."/>
            <person name="Aerts A."/>
            <person name="Benoit I."/>
            <person name="Boyd A."/>
            <person name="Carlson A."/>
            <person name="Copeland A."/>
            <person name="Coutinho P.M."/>
            <person name="de Vries R.P."/>
            <person name="Ferreira P."/>
            <person name="Findley K."/>
            <person name="Foster B."/>
            <person name="Gaskell J."/>
            <person name="Glotzer D."/>
            <person name="Gorecki P."/>
            <person name="Heitman J."/>
            <person name="Hesse C."/>
            <person name="Hori C."/>
            <person name="Igarashi K."/>
            <person name="Jurgens J.A."/>
            <person name="Kallen N."/>
            <person name="Kersten P."/>
            <person name="Kohler A."/>
            <person name="Kuees U."/>
            <person name="Kumar T.K.A."/>
            <person name="Kuo A."/>
            <person name="LaButti K."/>
            <person name="Larrondo L.F."/>
            <person name="Lindquist E."/>
            <person name="Ling A."/>
            <person name="Lombard V."/>
            <person name="Lucas S."/>
            <person name="Lundell T."/>
            <person name="Martin R."/>
            <person name="McLaughlin D.J."/>
            <person name="Morgenstern I."/>
            <person name="Morin E."/>
            <person name="Murat C."/>
            <person name="Nagy L.G."/>
            <person name="Nolan M."/>
            <person name="Ohm R.A."/>
            <person name="Patyshakuliyeva A."/>
            <person name="Rokas A."/>
            <person name="Ruiz-Duenas F.J."/>
            <person name="Sabat G."/>
            <person name="Salamov A."/>
            <person name="Samejima M."/>
            <person name="Schmutz J."/>
            <person name="Slot J.C."/>
            <person name="St John F."/>
            <person name="Stenlid J."/>
            <person name="Sun H."/>
            <person name="Sun S."/>
            <person name="Syed K."/>
            <person name="Tsang A."/>
            <person name="Wiebenga A."/>
            <person name="Young D."/>
            <person name="Pisabarro A."/>
            <person name="Eastwood D.C."/>
            <person name="Martin F."/>
            <person name="Cullen D."/>
            <person name="Grigoriev I.V."/>
            <person name="Hibbett D.S."/>
        </authorList>
    </citation>
    <scope>NUCLEOTIDE SEQUENCE [LARGE SCALE GENOMIC DNA]</scope>
    <source>
        <strain evidence="2">TFB10046</strain>
    </source>
</reference>
<keyword evidence="2" id="KW-1185">Reference proteome</keyword>
<proteinExistence type="predicted"/>
<dbReference type="Proteomes" id="UP000006514">
    <property type="component" value="Unassembled WGS sequence"/>
</dbReference>
<dbReference type="OMA" id="DSHEHRA"/>
<sequence>SAIRDFEMTQQFCRLLRDASHETGPLTEEQLSDLQNPSHEPIDLDSHEHRALRHCIRAFLSHRNGSDKSYTEFVQSSRATYPEDADLYLSLDQLKRRIAKISGVYAVTTEMCVNSCLAYTWGPFASLQECIYCKRPRYDAKGKPFKTFDTMPCG</sequence>
<accession>J0CWA5</accession>
<dbReference type="AlphaFoldDB" id="J0CWA5"/>
<dbReference type="KEGG" id="adl:AURDEDRAFT_27459"/>
<organism evidence="1 2">
    <name type="scientific">Auricularia subglabra (strain TFB-10046 / SS5)</name>
    <name type="common">White-rot fungus</name>
    <name type="synonym">Auricularia delicata (strain TFB10046)</name>
    <dbReference type="NCBI Taxonomy" id="717982"/>
    <lineage>
        <taxon>Eukaryota</taxon>
        <taxon>Fungi</taxon>
        <taxon>Dikarya</taxon>
        <taxon>Basidiomycota</taxon>
        <taxon>Agaricomycotina</taxon>
        <taxon>Agaricomycetes</taxon>
        <taxon>Auriculariales</taxon>
        <taxon>Auriculariaceae</taxon>
        <taxon>Auricularia</taxon>
    </lineage>
</organism>
<name>J0CWA5_AURST</name>
<gene>
    <name evidence="1" type="ORF">AURDEDRAFT_27459</name>
</gene>
<dbReference type="OrthoDB" id="2742740at2759"/>